<organism evidence="1">
    <name type="scientific">Nocardia globerula</name>
    <dbReference type="NCBI Taxonomy" id="1818"/>
    <lineage>
        <taxon>Bacteria</taxon>
        <taxon>Bacillati</taxon>
        <taxon>Actinomycetota</taxon>
        <taxon>Actinomycetes</taxon>
        <taxon>Mycobacteriales</taxon>
        <taxon>Nocardiaceae</taxon>
        <taxon>Nocardia</taxon>
    </lineage>
</organism>
<gene>
    <name evidence="1" type="ORF">FNL38_1021103</name>
</gene>
<comment type="caution">
    <text evidence="1">The sequence shown here is derived from an EMBL/GenBank/DDBJ whole genome shotgun (WGS) entry which is preliminary data.</text>
</comment>
<evidence type="ECO:0000313" key="1">
    <source>
        <dbReference type="EMBL" id="TYQ06959.1"/>
    </source>
</evidence>
<evidence type="ECO:0008006" key="2">
    <source>
        <dbReference type="Google" id="ProtNLM"/>
    </source>
</evidence>
<protein>
    <recommendedName>
        <fullName evidence="2">Winged helix DNA-binding protein</fullName>
    </recommendedName>
</protein>
<dbReference type="EMBL" id="VNIQ01000002">
    <property type="protein sequence ID" value="TYQ06959.1"/>
    <property type="molecule type" value="Genomic_DNA"/>
</dbReference>
<proteinExistence type="predicted"/>
<name>A0A652YV19_NOCGL</name>
<sequence>MVAIKFRITDEGMRRLGADRASNVDGLDRVVADWEPEDVATFAMWLRRFNSDVEKLAGRPWPRT</sequence>
<dbReference type="AlphaFoldDB" id="A0A652YV19"/>
<accession>A0A652YV19</accession>
<reference evidence="1" key="1">
    <citation type="submission" date="2019-07" db="EMBL/GenBank/DDBJ databases">
        <title>Genomic Encyclopedia of Type Strains, Phase IV (KMG-IV): sequencing the most valuable type-strain genomes for metagenomic binning, comparative biology and taxonomic classification.</title>
        <authorList>
            <person name="Goeker M."/>
        </authorList>
    </citation>
    <scope>NUCLEOTIDE SEQUENCE</scope>
    <source>
        <strain evidence="1">DSM 44596</strain>
    </source>
</reference>